<accession>A0ABT8L314</accession>
<protein>
    <submittedName>
        <fullName evidence="1">Uncharacterized protein</fullName>
    </submittedName>
</protein>
<organism evidence="1 2">
    <name type="scientific">Agaribacillus aureus</name>
    <dbReference type="NCBI Taxonomy" id="3051825"/>
    <lineage>
        <taxon>Bacteria</taxon>
        <taxon>Pseudomonadati</taxon>
        <taxon>Bacteroidota</taxon>
        <taxon>Cytophagia</taxon>
        <taxon>Cytophagales</taxon>
        <taxon>Splendidivirgaceae</taxon>
        <taxon>Agaribacillus</taxon>
    </lineage>
</organism>
<dbReference type="RefSeq" id="WP_346757424.1">
    <property type="nucleotide sequence ID" value="NZ_JAUJEB010000001.1"/>
</dbReference>
<evidence type="ECO:0000313" key="1">
    <source>
        <dbReference type="EMBL" id="MDN5212099.1"/>
    </source>
</evidence>
<proteinExistence type="predicted"/>
<reference evidence="1" key="1">
    <citation type="submission" date="2023-06" db="EMBL/GenBank/DDBJ databases">
        <title>Genomic of Agaribacillus aureum.</title>
        <authorList>
            <person name="Wang G."/>
        </authorList>
    </citation>
    <scope>NUCLEOTIDE SEQUENCE</scope>
    <source>
        <strain evidence="1">BMA12</strain>
    </source>
</reference>
<dbReference type="EMBL" id="JAUJEB010000001">
    <property type="protein sequence ID" value="MDN5212099.1"/>
    <property type="molecule type" value="Genomic_DNA"/>
</dbReference>
<gene>
    <name evidence="1" type="ORF">QQ020_08550</name>
</gene>
<sequence>MAFKGNEGGPVNLETLQKSIERHRAKNPGSINGHFFGKDCINQLLNQPGSVGIRALYGIDESGEFQLFLVSVDENEKSLLPGSGVADAGGEFLIMDHSKPCPPYC</sequence>
<name>A0ABT8L314_9BACT</name>
<comment type="caution">
    <text evidence="1">The sequence shown here is derived from an EMBL/GenBank/DDBJ whole genome shotgun (WGS) entry which is preliminary data.</text>
</comment>
<dbReference type="Proteomes" id="UP001172083">
    <property type="component" value="Unassembled WGS sequence"/>
</dbReference>
<evidence type="ECO:0000313" key="2">
    <source>
        <dbReference type="Proteomes" id="UP001172083"/>
    </source>
</evidence>
<keyword evidence="2" id="KW-1185">Reference proteome</keyword>